<gene>
    <name evidence="5" type="ORF">FHETE_10795</name>
</gene>
<accession>A0A8H5STK0</accession>
<dbReference type="OrthoDB" id="3340390at2759"/>
<dbReference type="InterPro" id="IPR036388">
    <property type="entry name" value="WH-like_DNA-bd_sf"/>
</dbReference>
<keyword evidence="3" id="KW-0949">S-adenosyl-L-methionine</keyword>
<evidence type="ECO:0000256" key="2">
    <source>
        <dbReference type="ARBA" id="ARBA00022679"/>
    </source>
</evidence>
<dbReference type="Gene3D" id="1.10.10.10">
    <property type="entry name" value="Winged helix-like DNA-binding domain superfamily/Winged helix DNA-binding domain"/>
    <property type="match status" value="1"/>
</dbReference>
<keyword evidence="1" id="KW-0489">Methyltransferase</keyword>
<dbReference type="Pfam" id="PF00891">
    <property type="entry name" value="Methyltransf_2"/>
    <property type="match status" value="1"/>
</dbReference>
<evidence type="ECO:0000256" key="3">
    <source>
        <dbReference type="ARBA" id="ARBA00022691"/>
    </source>
</evidence>
<name>A0A8H5STK0_FUSHE</name>
<dbReference type="PROSITE" id="PS51683">
    <property type="entry name" value="SAM_OMT_II"/>
    <property type="match status" value="1"/>
</dbReference>
<dbReference type="GO" id="GO:0008171">
    <property type="term" value="F:O-methyltransferase activity"/>
    <property type="evidence" value="ECO:0007669"/>
    <property type="project" value="InterPro"/>
</dbReference>
<evidence type="ECO:0000256" key="1">
    <source>
        <dbReference type="ARBA" id="ARBA00022603"/>
    </source>
</evidence>
<dbReference type="InterPro" id="IPR029063">
    <property type="entry name" value="SAM-dependent_MTases_sf"/>
</dbReference>
<dbReference type="PANTHER" id="PTHR43712">
    <property type="entry name" value="PUTATIVE (AFU_ORTHOLOGUE AFUA_4G14580)-RELATED"/>
    <property type="match status" value="1"/>
</dbReference>
<dbReference type="Gene3D" id="3.40.50.150">
    <property type="entry name" value="Vaccinia Virus protein VP39"/>
    <property type="match status" value="1"/>
</dbReference>
<sequence>MPLDTIQLMQHAAAAYEKKVVGARETLLNLNRQLLAELETPTEFVQRIWFASASLGGSLEVANNTNLFQHLKNAKNGISTEALAEKTRISVHLIERFMSHFVAHKVVRFLHPNGWHATALSNALAEENYQHSINFCQRASARAFLNLPDHFEKSNYQPPSLTDGPFQYAHNTSLPFFEWLVANPPYVDWFGSFMSVYRAGNPDWWSFYPIKERLIKGFDKTNSDVFLVDVGGGRGHDISAFANGQELPGRLILQDLPEVISSVEKASCFEAQSHNFYTPQPVKSARVYFLHSILHDWGAEDGVKILENLKPALKPGYSKILINEIVLSEENPSVPATSMDMMMLGHFGESRERTDKDFETIAAQAGLEVAGVFANAASPESIIELTLPLE</sequence>
<dbReference type="PANTHER" id="PTHR43712:SF1">
    <property type="entry name" value="HYPOTHETICAL O-METHYLTRANSFERASE (EUROFUNG)-RELATED"/>
    <property type="match status" value="1"/>
</dbReference>
<proteinExistence type="predicted"/>
<comment type="caution">
    <text evidence="5">The sequence shown here is derived from an EMBL/GenBank/DDBJ whole genome shotgun (WGS) entry which is preliminary data.</text>
</comment>
<dbReference type="AlphaFoldDB" id="A0A8H5STK0"/>
<dbReference type="InterPro" id="IPR036390">
    <property type="entry name" value="WH_DNA-bd_sf"/>
</dbReference>
<feature type="domain" description="O-methyltransferase C-terminal" evidence="4">
    <location>
        <begin position="196"/>
        <end position="367"/>
    </location>
</feature>
<keyword evidence="2" id="KW-0808">Transferase</keyword>
<evidence type="ECO:0000313" key="5">
    <source>
        <dbReference type="EMBL" id="KAF5656781.1"/>
    </source>
</evidence>
<dbReference type="InterPro" id="IPR016461">
    <property type="entry name" value="COMT-like"/>
</dbReference>
<keyword evidence="6" id="KW-1185">Reference proteome</keyword>
<evidence type="ECO:0000313" key="6">
    <source>
        <dbReference type="Proteomes" id="UP000567885"/>
    </source>
</evidence>
<dbReference type="SUPFAM" id="SSF53335">
    <property type="entry name" value="S-adenosyl-L-methionine-dependent methyltransferases"/>
    <property type="match status" value="1"/>
</dbReference>
<dbReference type="GO" id="GO:0032259">
    <property type="term" value="P:methylation"/>
    <property type="evidence" value="ECO:0007669"/>
    <property type="project" value="UniProtKB-KW"/>
</dbReference>
<organism evidence="5 6">
    <name type="scientific">Fusarium heterosporum</name>
    <dbReference type="NCBI Taxonomy" id="42747"/>
    <lineage>
        <taxon>Eukaryota</taxon>
        <taxon>Fungi</taxon>
        <taxon>Dikarya</taxon>
        <taxon>Ascomycota</taxon>
        <taxon>Pezizomycotina</taxon>
        <taxon>Sordariomycetes</taxon>
        <taxon>Hypocreomycetidae</taxon>
        <taxon>Hypocreales</taxon>
        <taxon>Nectriaceae</taxon>
        <taxon>Fusarium</taxon>
        <taxon>Fusarium heterosporum species complex</taxon>
    </lineage>
</organism>
<dbReference type="InterPro" id="IPR001077">
    <property type="entry name" value="COMT_C"/>
</dbReference>
<protein>
    <recommendedName>
        <fullName evidence="4">O-methyltransferase C-terminal domain-containing protein</fullName>
    </recommendedName>
</protein>
<dbReference type="Proteomes" id="UP000567885">
    <property type="component" value="Unassembled WGS sequence"/>
</dbReference>
<dbReference type="SUPFAM" id="SSF46785">
    <property type="entry name" value="Winged helix' DNA-binding domain"/>
    <property type="match status" value="1"/>
</dbReference>
<evidence type="ECO:0000259" key="4">
    <source>
        <dbReference type="Pfam" id="PF00891"/>
    </source>
</evidence>
<reference evidence="5 6" key="1">
    <citation type="submission" date="2020-05" db="EMBL/GenBank/DDBJ databases">
        <title>Identification and distribution of gene clusters putatively required for synthesis of sphingolipid metabolism inhibitors in phylogenetically diverse species of the filamentous fungus Fusarium.</title>
        <authorList>
            <person name="Kim H.-S."/>
            <person name="Busman M."/>
            <person name="Brown D.W."/>
            <person name="Divon H."/>
            <person name="Uhlig S."/>
            <person name="Proctor R.H."/>
        </authorList>
    </citation>
    <scope>NUCLEOTIDE SEQUENCE [LARGE SCALE GENOMIC DNA]</scope>
    <source>
        <strain evidence="5 6">NRRL 20693</strain>
    </source>
</reference>
<dbReference type="EMBL" id="JAAGWQ010000317">
    <property type="protein sequence ID" value="KAF5656781.1"/>
    <property type="molecule type" value="Genomic_DNA"/>
</dbReference>